<dbReference type="KEGG" id="nvi:103318042"/>
<keyword evidence="2" id="KW-0812">Transmembrane</keyword>
<reference evidence="3" key="1">
    <citation type="submission" date="2021-01" db="UniProtKB">
        <authorList>
            <consortium name="EnsemblMetazoa"/>
        </authorList>
    </citation>
    <scope>IDENTIFICATION</scope>
</reference>
<evidence type="ECO:0000256" key="1">
    <source>
        <dbReference type="SAM" id="MobiDB-lite"/>
    </source>
</evidence>
<dbReference type="InParanoid" id="A0A7M7QEH6"/>
<dbReference type="SMR" id="A0A7M7QEH6"/>
<accession>A0A7M7QEH6</accession>
<organism evidence="3 4">
    <name type="scientific">Nasonia vitripennis</name>
    <name type="common">Parasitic wasp</name>
    <dbReference type="NCBI Taxonomy" id="7425"/>
    <lineage>
        <taxon>Eukaryota</taxon>
        <taxon>Metazoa</taxon>
        <taxon>Ecdysozoa</taxon>
        <taxon>Arthropoda</taxon>
        <taxon>Hexapoda</taxon>
        <taxon>Insecta</taxon>
        <taxon>Pterygota</taxon>
        <taxon>Neoptera</taxon>
        <taxon>Endopterygota</taxon>
        <taxon>Hymenoptera</taxon>
        <taxon>Apocrita</taxon>
        <taxon>Proctotrupomorpha</taxon>
        <taxon>Chalcidoidea</taxon>
        <taxon>Pteromalidae</taxon>
        <taxon>Pteromalinae</taxon>
        <taxon>Nasonia</taxon>
    </lineage>
</organism>
<dbReference type="GeneID" id="103318042"/>
<protein>
    <submittedName>
        <fullName evidence="3">Uncharacterized protein</fullName>
    </submittedName>
</protein>
<keyword evidence="2" id="KW-1133">Transmembrane helix</keyword>
<dbReference type="Proteomes" id="UP000002358">
    <property type="component" value="Unassembled WGS sequence"/>
</dbReference>
<feature type="compositionally biased region" description="Low complexity" evidence="1">
    <location>
        <begin position="110"/>
        <end position="120"/>
    </location>
</feature>
<feature type="transmembrane region" description="Helical" evidence="2">
    <location>
        <begin position="203"/>
        <end position="223"/>
    </location>
</feature>
<evidence type="ECO:0000256" key="2">
    <source>
        <dbReference type="SAM" id="Phobius"/>
    </source>
</evidence>
<dbReference type="RefSeq" id="XP_031784227.1">
    <property type="nucleotide sequence ID" value="XM_031928367.2"/>
</dbReference>
<feature type="compositionally biased region" description="Polar residues" evidence="1">
    <location>
        <begin position="84"/>
        <end position="109"/>
    </location>
</feature>
<keyword evidence="2" id="KW-0472">Membrane</keyword>
<keyword evidence="4" id="KW-1185">Reference proteome</keyword>
<feature type="region of interest" description="Disordered" evidence="1">
    <location>
        <begin position="167"/>
        <end position="186"/>
    </location>
</feature>
<evidence type="ECO:0000313" key="4">
    <source>
        <dbReference type="Proteomes" id="UP000002358"/>
    </source>
</evidence>
<proteinExistence type="predicted"/>
<feature type="region of interest" description="Disordered" evidence="1">
    <location>
        <begin position="84"/>
        <end position="134"/>
    </location>
</feature>
<evidence type="ECO:0000313" key="3">
    <source>
        <dbReference type="EnsemblMetazoa" id="XP_031784227"/>
    </source>
</evidence>
<dbReference type="OrthoDB" id="8194095at2759"/>
<dbReference type="AlphaFoldDB" id="A0A7M7QEH6"/>
<name>A0A7M7QEH6_NASVI</name>
<dbReference type="EnsemblMetazoa" id="XM_031928367">
    <property type="protein sequence ID" value="XP_031784227"/>
    <property type="gene ID" value="LOC103318042"/>
</dbReference>
<sequence length="270" mass="30971">MSGFSDYRYSTLDEEMVAKLDSLKGRSRAQDRFHPPSKFEHVLSHSNALKQSGGPPLAGAASSNDVIYTKPVVSMTYDYPPTNFDSNPMSTPPDSFSIYSPTKLSDNTYSSGPSGDSPPSLTEYDSKPPSFDFDQPPKSLDFPDHFDDLPSYVQPQETIYDQIPDDHFHHHHHHHRPTTEEPEMMDQRLNKRPYSYYYIGRKLWYIPLYFSIYFIIYIGALVLKSIARHKINFPAHLAAVAEHGRSDDGHSWRDYLEMVLEGIEKYGRMP</sequence>